<reference evidence="2" key="1">
    <citation type="journal article" date="2021" name="Proc. Natl. Acad. Sci. U.S.A.">
        <title>A Catalog of Tens of Thousands of Viruses from Human Metagenomes Reveals Hidden Associations with Chronic Diseases.</title>
        <authorList>
            <person name="Tisza M.J."/>
            <person name="Buck C.B."/>
        </authorList>
    </citation>
    <scope>NUCLEOTIDE SEQUENCE</scope>
    <source>
        <strain evidence="2">Ct6oU4</strain>
    </source>
</reference>
<feature type="transmembrane region" description="Helical" evidence="1">
    <location>
        <begin position="40"/>
        <end position="61"/>
    </location>
</feature>
<proteinExistence type="predicted"/>
<organism evidence="2">
    <name type="scientific">Siphoviridae sp. ct6oU4</name>
    <dbReference type="NCBI Taxonomy" id="2826299"/>
    <lineage>
        <taxon>Viruses</taxon>
        <taxon>Duplodnaviria</taxon>
        <taxon>Heunggongvirae</taxon>
        <taxon>Uroviricota</taxon>
        <taxon>Caudoviricetes</taxon>
    </lineage>
</organism>
<sequence>MTKDRKEAIQYASACIMLASGIVLSFLSFFLSNYTIEDSVLWYFAQTILYAGSVFGLTMYVSSTRKAILSEVNDRLSNLSTDTTKEEKEKEKK</sequence>
<evidence type="ECO:0000256" key="1">
    <source>
        <dbReference type="SAM" id="Phobius"/>
    </source>
</evidence>
<name>A0A8S5QPN0_9CAUD</name>
<keyword evidence="1" id="KW-1133">Transmembrane helix</keyword>
<keyword evidence="1" id="KW-0472">Membrane</keyword>
<accession>A0A8S5QPN0</accession>
<evidence type="ECO:0000313" key="2">
    <source>
        <dbReference type="EMBL" id="DAE21190.1"/>
    </source>
</evidence>
<protein>
    <submittedName>
        <fullName evidence="2">Uncharacterized protein</fullName>
    </submittedName>
</protein>
<feature type="transmembrane region" description="Helical" evidence="1">
    <location>
        <begin position="12"/>
        <end position="34"/>
    </location>
</feature>
<dbReference type="EMBL" id="BK015709">
    <property type="protein sequence ID" value="DAE21190.1"/>
    <property type="molecule type" value="Genomic_DNA"/>
</dbReference>
<keyword evidence="1" id="KW-0812">Transmembrane</keyword>